<reference evidence="1 2" key="1">
    <citation type="submission" date="2017-02" db="EMBL/GenBank/DDBJ databases">
        <title>Complete genome sequences of Mycobacterium kansasii strains isolated from rhesus macaques.</title>
        <authorList>
            <person name="Panda A."/>
            <person name="Nagaraj S."/>
            <person name="Zhao X."/>
            <person name="Tettelin H."/>
            <person name="Detolla L.J."/>
        </authorList>
    </citation>
    <scope>NUCLEOTIDE SEQUENCE [LARGE SCALE GENOMIC DNA]</scope>
    <source>
        <strain evidence="1 2">11-3813</strain>
    </source>
</reference>
<organism evidence="1 2">
    <name type="scientific">Mycobacterium kansasii</name>
    <dbReference type="NCBI Taxonomy" id="1768"/>
    <lineage>
        <taxon>Bacteria</taxon>
        <taxon>Bacillati</taxon>
        <taxon>Actinomycetota</taxon>
        <taxon>Actinomycetes</taxon>
        <taxon>Mycobacteriales</taxon>
        <taxon>Mycobacteriaceae</taxon>
        <taxon>Mycobacterium</taxon>
    </lineage>
</organism>
<name>A0A1V3WFR4_MYCKA</name>
<accession>A0A1V3WFR4</accession>
<sequence>MIDGVLDSGDRFLPCVARPVRYGISMRVPMCSSYSGPHYRTRRVYRYLPDW</sequence>
<dbReference type="AlphaFoldDB" id="A0A1V3WFR4"/>
<dbReference type="EMBL" id="MVBM01000010">
    <property type="protein sequence ID" value="OOK65790.1"/>
    <property type="molecule type" value="Genomic_DNA"/>
</dbReference>
<protein>
    <submittedName>
        <fullName evidence="1">Uncharacterized protein</fullName>
    </submittedName>
</protein>
<evidence type="ECO:0000313" key="1">
    <source>
        <dbReference type="EMBL" id="OOK65790.1"/>
    </source>
</evidence>
<evidence type="ECO:0000313" key="2">
    <source>
        <dbReference type="Proteomes" id="UP000189229"/>
    </source>
</evidence>
<comment type="caution">
    <text evidence="1">The sequence shown here is derived from an EMBL/GenBank/DDBJ whole genome shotgun (WGS) entry which is preliminary data.</text>
</comment>
<proteinExistence type="predicted"/>
<dbReference type="Proteomes" id="UP000189229">
    <property type="component" value="Unassembled WGS sequence"/>
</dbReference>
<gene>
    <name evidence="1" type="ORF">BZL30_8731</name>
</gene>